<protein>
    <recommendedName>
        <fullName evidence="1">non-specific serine/threonine protein kinase</fullName>
        <ecNumber evidence="1">2.7.11.1</ecNumber>
    </recommendedName>
</protein>
<dbReference type="InterPro" id="IPR017441">
    <property type="entry name" value="Protein_kinase_ATP_BS"/>
</dbReference>
<evidence type="ECO:0000256" key="5">
    <source>
        <dbReference type="ARBA" id="ARBA00022777"/>
    </source>
</evidence>
<dbReference type="SUPFAM" id="SSF56112">
    <property type="entry name" value="Protein kinase-like (PK-like)"/>
    <property type="match status" value="1"/>
</dbReference>
<dbReference type="GO" id="GO:0005737">
    <property type="term" value="C:cytoplasm"/>
    <property type="evidence" value="ECO:0007669"/>
    <property type="project" value="TreeGrafter"/>
</dbReference>
<dbReference type="PANTHER" id="PTHR47634">
    <property type="entry name" value="PROTEIN KINASE DOMAIN-CONTAINING PROTEIN-RELATED"/>
    <property type="match status" value="1"/>
</dbReference>
<feature type="region of interest" description="Disordered" evidence="10">
    <location>
        <begin position="602"/>
        <end position="629"/>
    </location>
</feature>
<gene>
    <name evidence="12" type="ORF">QBC37DRAFT_299895</name>
</gene>
<feature type="region of interest" description="Disordered" evidence="10">
    <location>
        <begin position="533"/>
        <end position="560"/>
    </location>
</feature>
<reference evidence="12" key="1">
    <citation type="journal article" date="2023" name="Mol. Phylogenet. Evol.">
        <title>Genome-scale phylogeny and comparative genomics of the fungal order Sordariales.</title>
        <authorList>
            <person name="Hensen N."/>
            <person name="Bonometti L."/>
            <person name="Westerberg I."/>
            <person name="Brannstrom I.O."/>
            <person name="Guillou S."/>
            <person name="Cros-Aarteil S."/>
            <person name="Calhoun S."/>
            <person name="Haridas S."/>
            <person name="Kuo A."/>
            <person name="Mondo S."/>
            <person name="Pangilinan J."/>
            <person name="Riley R."/>
            <person name="LaButti K."/>
            <person name="Andreopoulos B."/>
            <person name="Lipzen A."/>
            <person name="Chen C."/>
            <person name="Yan M."/>
            <person name="Daum C."/>
            <person name="Ng V."/>
            <person name="Clum A."/>
            <person name="Steindorff A."/>
            <person name="Ohm R.A."/>
            <person name="Martin F."/>
            <person name="Silar P."/>
            <person name="Natvig D.O."/>
            <person name="Lalanne C."/>
            <person name="Gautier V."/>
            <person name="Ament-Velasquez S.L."/>
            <person name="Kruys A."/>
            <person name="Hutchinson M.I."/>
            <person name="Powell A.J."/>
            <person name="Barry K."/>
            <person name="Miller A.N."/>
            <person name="Grigoriev I.V."/>
            <person name="Debuchy R."/>
            <person name="Gladieux P."/>
            <person name="Hiltunen Thoren M."/>
            <person name="Johannesson H."/>
        </authorList>
    </citation>
    <scope>NUCLEOTIDE SEQUENCE</scope>
    <source>
        <strain evidence="12">PSN293</strain>
    </source>
</reference>
<dbReference type="GO" id="GO:0000245">
    <property type="term" value="P:spliceosomal complex assembly"/>
    <property type="evidence" value="ECO:0007669"/>
    <property type="project" value="TreeGrafter"/>
</dbReference>
<comment type="caution">
    <text evidence="12">The sequence shown here is derived from an EMBL/GenBank/DDBJ whole genome shotgun (WGS) entry which is preliminary data.</text>
</comment>
<accession>A0AAN6XU21</accession>
<dbReference type="InterPro" id="IPR011009">
    <property type="entry name" value="Kinase-like_dom_sf"/>
</dbReference>
<evidence type="ECO:0000256" key="7">
    <source>
        <dbReference type="ARBA" id="ARBA00047899"/>
    </source>
</evidence>
<sequence length="640" mass="71422">MDGDADICTDNQDDDVHAVNENEDVYTDNEDDDLDTNNEDEDEEEFEDVWAEDEQDYRPGGLHPVHLDDRLGPEGRYRVVHKLGFGGHGTVWLCHDRIESRWRAVKILSADLGGPEKCKELETANKLLSRLDLEAASGLQSLLDRHHIALPVDHFNIDGPHGTHLALVYPLLGSSAGYAFELCGPHTELLKDICFQLVNAMDFLHRNGRCHGDFRSANILLRLVDGVDQWPEEELLKVLGKPKTGPLLLRDPVAPGTTLPGYLVTPTRFDYTSGLLLTSVAVSDFGVSFDAKDPPHQTSIPLPRRAPEDMIAGIASPGFASDVWTLMHTIMEMRLGKTVMALDERASFDEADEFADGAAIEIWESTTFMGPMPKNYRTVWKEKGGFFENGHEDDDSVPVVAMAGTLEDDRAEWAEKTGVFPGDYLRSRLMDEHYTRLDAALWDAIVRQDYKATGLMPRLPHHSKHWNMQDHVCCKLDPVELEQLYDLCKSVHKWQPNERALTGEILNHPWFGDRNKRANIEEINTNNEVDIHELATTSTDEGSQTDRASISSAEETQQEDDFTVSTIDEVNDGKATVSSVDEVAEDTPMLGNVDLEKGYGAVSSKEGVKKDQEGISVERGHRPDAPLRGSPHRFLLGAVL</sequence>
<feature type="compositionally biased region" description="Acidic residues" evidence="10">
    <location>
        <begin position="1"/>
        <end position="13"/>
    </location>
</feature>
<feature type="compositionally biased region" description="Basic and acidic residues" evidence="10">
    <location>
        <begin position="606"/>
        <end position="625"/>
    </location>
</feature>
<feature type="region of interest" description="Disordered" evidence="10">
    <location>
        <begin position="1"/>
        <end position="46"/>
    </location>
</feature>
<reference evidence="12" key="2">
    <citation type="submission" date="2023-05" db="EMBL/GenBank/DDBJ databases">
        <authorList>
            <consortium name="Lawrence Berkeley National Laboratory"/>
            <person name="Steindorff A."/>
            <person name="Hensen N."/>
            <person name="Bonometti L."/>
            <person name="Westerberg I."/>
            <person name="Brannstrom I.O."/>
            <person name="Guillou S."/>
            <person name="Cros-Aarteil S."/>
            <person name="Calhoun S."/>
            <person name="Haridas S."/>
            <person name="Kuo A."/>
            <person name="Mondo S."/>
            <person name="Pangilinan J."/>
            <person name="Riley R."/>
            <person name="Labutti K."/>
            <person name="Andreopoulos B."/>
            <person name="Lipzen A."/>
            <person name="Chen C."/>
            <person name="Yanf M."/>
            <person name="Daum C."/>
            <person name="Ng V."/>
            <person name="Clum A."/>
            <person name="Ohm R."/>
            <person name="Martin F."/>
            <person name="Silar P."/>
            <person name="Natvig D."/>
            <person name="Lalanne C."/>
            <person name="Gautier V."/>
            <person name="Ament-Velasquez S.L."/>
            <person name="Kruys A."/>
            <person name="Hutchinson M.I."/>
            <person name="Powell A.J."/>
            <person name="Barry K."/>
            <person name="Miller A.N."/>
            <person name="Grigoriev I.V."/>
            <person name="Debuchy R."/>
            <person name="Gladieux P."/>
            <person name="Thoren M.H."/>
            <person name="Johannesson H."/>
        </authorList>
    </citation>
    <scope>NUCLEOTIDE SEQUENCE</scope>
    <source>
        <strain evidence="12">PSN293</strain>
    </source>
</reference>
<evidence type="ECO:0000313" key="13">
    <source>
        <dbReference type="Proteomes" id="UP001301769"/>
    </source>
</evidence>
<organism evidence="12 13">
    <name type="scientific">Rhypophila decipiens</name>
    <dbReference type="NCBI Taxonomy" id="261697"/>
    <lineage>
        <taxon>Eukaryota</taxon>
        <taxon>Fungi</taxon>
        <taxon>Dikarya</taxon>
        <taxon>Ascomycota</taxon>
        <taxon>Pezizomycotina</taxon>
        <taxon>Sordariomycetes</taxon>
        <taxon>Sordariomycetidae</taxon>
        <taxon>Sordariales</taxon>
        <taxon>Naviculisporaceae</taxon>
        <taxon>Rhypophila</taxon>
    </lineage>
</organism>
<feature type="compositionally biased region" description="Polar residues" evidence="10">
    <location>
        <begin position="535"/>
        <end position="555"/>
    </location>
</feature>
<feature type="binding site" evidence="9">
    <location>
        <position position="106"/>
    </location>
    <ligand>
        <name>ATP</name>
        <dbReference type="ChEBI" id="CHEBI:30616"/>
    </ligand>
</feature>
<keyword evidence="3" id="KW-0808">Transferase</keyword>
<evidence type="ECO:0000256" key="10">
    <source>
        <dbReference type="SAM" id="MobiDB-lite"/>
    </source>
</evidence>
<keyword evidence="5 12" id="KW-0418">Kinase</keyword>
<dbReference type="InterPro" id="IPR000719">
    <property type="entry name" value="Prot_kinase_dom"/>
</dbReference>
<feature type="domain" description="Protein kinase" evidence="11">
    <location>
        <begin position="77"/>
        <end position="511"/>
    </location>
</feature>
<evidence type="ECO:0000256" key="4">
    <source>
        <dbReference type="ARBA" id="ARBA00022741"/>
    </source>
</evidence>
<dbReference type="GO" id="GO:0050684">
    <property type="term" value="P:regulation of mRNA processing"/>
    <property type="evidence" value="ECO:0007669"/>
    <property type="project" value="TreeGrafter"/>
</dbReference>
<dbReference type="Gene3D" id="1.10.510.10">
    <property type="entry name" value="Transferase(Phosphotransferase) domain 1"/>
    <property type="match status" value="1"/>
</dbReference>
<evidence type="ECO:0000256" key="9">
    <source>
        <dbReference type="PROSITE-ProRule" id="PRU10141"/>
    </source>
</evidence>
<dbReference type="PROSITE" id="PS00107">
    <property type="entry name" value="PROTEIN_KINASE_ATP"/>
    <property type="match status" value="1"/>
</dbReference>
<dbReference type="AlphaFoldDB" id="A0AAN6XU21"/>
<dbReference type="Proteomes" id="UP001301769">
    <property type="component" value="Unassembled WGS sequence"/>
</dbReference>
<evidence type="ECO:0000256" key="6">
    <source>
        <dbReference type="ARBA" id="ARBA00022840"/>
    </source>
</evidence>
<dbReference type="GO" id="GO:0005524">
    <property type="term" value="F:ATP binding"/>
    <property type="evidence" value="ECO:0007669"/>
    <property type="project" value="UniProtKB-UniRule"/>
</dbReference>
<dbReference type="EC" id="2.7.11.1" evidence="1"/>
<dbReference type="PANTHER" id="PTHR47634:SF9">
    <property type="entry name" value="PROTEIN KINASE DOMAIN-CONTAINING PROTEIN-RELATED"/>
    <property type="match status" value="1"/>
</dbReference>
<dbReference type="PROSITE" id="PS50011">
    <property type="entry name" value="PROTEIN_KINASE_DOM"/>
    <property type="match status" value="1"/>
</dbReference>
<dbReference type="EMBL" id="MU858340">
    <property type="protein sequence ID" value="KAK4206898.1"/>
    <property type="molecule type" value="Genomic_DNA"/>
</dbReference>
<evidence type="ECO:0000256" key="3">
    <source>
        <dbReference type="ARBA" id="ARBA00022679"/>
    </source>
</evidence>
<dbReference type="GO" id="GO:0004674">
    <property type="term" value="F:protein serine/threonine kinase activity"/>
    <property type="evidence" value="ECO:0007669"/>
    <property type="project" value="UniProtKB-KW"/>
</dbReference>
<evidence type="ECO:0000313" key="12">
    <source>
        <dbReference type="EMBL" id="KAK4206898.1"/>
    </source>
</evidence>
<name>A0AAN6XU21_9PEZI</name>
<keyword evidence="2" id="KW-0723">Serine/threonine-protein kinase</keyword>
<comment type="catalytic activity">
    <reaction evidence="8">
        <text>L-seryl-[protein] + ATP = O-phospho-L-seryl-[protein] + ADP + H(+)</text>
        <dbReference type="Rhea" id="RHEA:17989"/>
        <dbReference type="Rhea" id="RHEA-COMP:9863"/>
        <dbReference type="Rhea" id="RHEA-COMP:11604"/>
        <dbReference type="ChEBI" id="CHEBI:15378"/>
        <dbReference type="ChEBI" id="CHEBI:29999"/>
        <dbReference type="ChEBI" id="CHEBI:30616"/>
        <dbReference type="ChEBI" id="CHEBI:83421"/>
        <dbReference type="ChEBI" id="CHEBI:456216"/>
        <dbReference type="EC" id="2.7.11.1"/>
    </reaction>
</comment>
<feature type="compositionally biased region" description="Acidic residues" evidence="10">
    <location>
        <begin position="21"/>
        <end position="46"/>
    </location>
</feature>
<dbReference type="SMART" id="SM00220">
    <property type="entry name" value="S_TKc"/>
    <property type="match status" value="1"/>
</dbReference>
<evidence type="ECO:0000256" key="8">
    <source>
        <dbReference type="ARBA" id="ARBA00048679"/>
    </source>
</evidence>
<keyword evidence="13" id="KW-1185">Reference proteome</keyword>
<evidence type="ECO:0000256" key="2">
    <source>
        <dbReference type="ARBA" id="ARBA00022527"/>
    </source>
</evidence>
<dbReference type="InterPro" id="IPR051334">
    <property type="entry name" value="SRPK"/>
</dbReference>
<evidence type="ECO:0000259" key="11">
    <source>
        <dbReference type="PROSITE" id="PS50011"/>
    </source>
</evidence>
<dbReference type="GO" id="GO:0005634">
    <property type="term" value="C:nucleus"/>
    <property type="evidence" value="ECO:0007669"/>
    <property type="project" value="TreeGrafter"/>
</dbReference>
<proteinExistence type="predicted"/>
<dbReference type="Gene3D" id="3.30.200.20">
    <property type="entry name" value="Phosphorylase Kinase, domain 1"/>
    <property type="match status" value="1"/>
</dbReference>
<keyword evidence="6 9" id="KW-0067">ATP-binding</keyword>
<comment type="catalytic activity">
    <reaction evidence="7">
        <text>L-threonyl-[protein] + ATP = O-phospho-L-threonyl-[protein] + ADP + H(+)</text>
        <dbReference type="Rhea" id="RHEA:46608"/>
        <dbReference type="Rhea" id="RHEA-COMP:11060"/>
        <dbReference type="Rhea" id="RHEA-COMP:11605"/>
        <dbReference type="ChEBI" id="CHEBI:15378"/>
        <dbReference type="ChEBI" id="CHEBI:30013"/>
        <dbReference type="ChEBI" id="CHEBI:30616"/>
        <dbReference type="ChEBI" id="CHEBI:61977"/>
        <dbReference type="ChEBI" id="CHEBI:456216"/>
        <dbReference type="EC" id="2.7.11.1"/>
    </reaction>
</comment>
<keyword evidence="4 9" id="KW-0547">Nucleotide-binding</keyword>
<evidence type="ECO:0000256" key="1">
    <source>
        <dbReference type="ARBA" id="ARBA00012513"/>
    </source>
</evidence>